<dbReference type="STRING" id="84645.A0A498MW15"/>
<dbReference type="FunFam" id="1.10.287.2250:FF:000004">
    <property type="entry name" value="Si:dkey-267n13.1"/>
    <property type="match status" value="4"/>
</dbReference>
<dbReference type="InterPro" id="IPR039417">
    <property type="entry name" value="Peptidase_C1A_papain-like"/>
</dbReference>
<keyword evidence="11" id="KW-1267">Proteomics identification</keyword>
<keyword evidence="4" id="KW-0788">Thiol protease</keyword>
<evidence type="ECO:0000256" key="2">
    <source>
        <dbReference type="ARBA" id="ARBA00022670"/>
    </source>
</evidence>
<dbReference type="InterPro" id="IPR038765">
    <property type="entry name" value="Papain-like_cys_pep_sf"/>
</dbReference>
<feature type="domain" description="Cathepsin propeptide inhibitor" evidence="8">
    <location>
        <begin position="506"/>
        <end position="547"/>
    </location>
</feature>
<evidence type="ECO:0000256" key="1">
    <source>
        <dbReference type="ARBA" id="ARBA00008455"/>
    </source>
</evidence>
<dbReference type="CDD" id="cd02248">
    <property type="entry name" value="Peptidase_C1A"/>
    <property type="match status" value="1"/>
</dbReference>
<dbReference type="InterPro" id="IPR013201">
    <property type="entry name" value="Prot_inhib_I29"/>
</dbReference>
<organism evidence="9 10">
    <name type="scientific">Labeo rohita</name>
    <name type="common">Indian major carp</name>
    <name type="synonym">Cyprinus rohita</name>
    <dbReference type="NCBI Taxonomy" id="84645"/>
    <lineage>
        <taxon>Eukaryota</taxon>
        <taxon>Metazoa</taxon>
        <taxon>Chordata</taxon>
        <taxon>Craniata</taxon>
        <taxon>Vertebrata</taxon>
        <taxon>Euteleostomi</taxon>
        <taxon>Actinopterygii</taxon>
        <taxon>Neopterygii</taxon>
        <taxon>Teleostei</taxon>
        <taxon>Ostariophysi</taxon>
        <taxon>Cypriniformes</taxon>
        <taxon>Cyprinidae</taxon>
        <taxon>Labeoninae</taxon>
        <taxon>Labeonini</taxon>
        <taxon>Labeo</taxon>
    </lineage>
</organism>
<evidence type="ECO:0007829" key="11">
    <source>
        <dbReference type="PeptideAtlas" id="A0A498MW15"/>
    </source>
</evidence>
<feature type="domain" description="Cathepsin propeptide inhibitor" evidence="8">
    <location>
        <begin position="934"/>
        <end position="990"/>
    </location>
</feature>
<protein>
    <submittedName>
        <fullName evidence="9">Digestive cysteine ase 2-like protein</fullName>
    </submittedName>
</protein>
<dbReference type="PROSITE" id="PS00639">
    <property type="entry name" value="THIOL_PROTEASE_HIS"/>
    <property type="match status" value="1"/>
</dbReference>
<dbReference type="Pfam" id="PF08246">
    <property type="entry name" value="Inhibitor_I29"/>
    <property type="match status" value="4"/>
</dbReference>
<evidence type="ECO:0000256" key="5">
    <source>
        <dbReference type="ARBA" id="ARBA00023145"/>
    </source>
</evidence>
<dbReference type="InterPro" id="IPR025661">
    <property type="entry name" value="Pept_asp_AS"/>
</dbReference>
<evidence type="ECO:0000256" key="3">
    <source>
        <dbReference type="ARBA" id="ARBA00022801"/>
    </source>
</evidence>
<name>A0A498MW15_LABRO</name>
<feature type="domain" description="Cathepsin propeptide inhibitor" evidence="8">
    <location>
        <begin position="215"/>
        <end position="271"/>
    </location>
</feature>
<dbReference type="PROSITE" id="PS00139">
    <property type="entry name" value="THIOL_PROTEASE_CYS"/>
    <property type="match status" value="1"/>
</dbReference>
<dbReference type="GO" id="GO:0006508">
    <property type="term" value="P:proteolysis"/>
    <property type="evidence" value="ECO:0007669"/>
    <property type="project" value="UniProtKB-KW"/>
</dbReference>
<comment type="similarity">
    <text evidence="1">Belongs to the peptidase C1 family.</text>
</comment>
<dbReference type="EMBL" id="QBIY01012241">
    <property type="protein sequence ID" value="RXN26249.1"/>
    <property type="molecule type" value="Genomic_DNA"/>
</dbReference>
<dbReference type="InterPro" id="IPR013128">
    <property type="entry name" value="Peptidase_C1A"/>
</dbReference>
<comment type="caution">
    <text evidence="9">The sequence shown here is derived from an EMBL/GenBank/DDBJ whole genome shotgun (WGS) entry which is preliminary data.</text>
</comment>
<evidence type="ECO:0000256" key="6">
    <source>
        <dbReference type="ARBA" id="ARBA00023157"/>
    </source>
</evidence>
<sequence length="1846" mass="210736">MAEKRSCELSSPYCELKEPFEAWYDLEGNRSRIDYQDGTVRTFLIGNDLDYGAIYTITPVTNETEIQAIKCFHLKGTKEDPICPQAPLPDLQGFEFEKMENHAEVLCEVWKKVAQAGHKKNTYRLWVTRPEGNDSPATPHHFEMEGFNTLLESYNDKYTIDYSDFSPQTESDIFIRPGEMSCEEFPDPVEEHQILANPIQDYVSTSPVSHAHRLFGPFKEKFERQYESEKEHEERESNFVHTLRYVHSTNRAGLTYSVGINDFADWTKEELAMMTGDAGPVIDFKTVPDFGKMYHVKGELSLPHSEIQEPFEAWYDLEGNRSRIDYRNGTVHTFLIGNDVDHGTIYKITPVTTETEIQAIKCYQLKGTKEDPIRPQAPLPDLQGFEFEKMENHTGVLCEVWKKVTQAGHKKNTYRLWVTRPEGNDSPATPHRFEMEGFNTLLESNNDKYTIDYSDFSPHTEADIFIPPLGMTCEKFPDPVEEHQILANPIQDYVSTSPISHAHRLFGPFKEKFNRQYENDKEHEERENYFIHSLRNVHSTNRAGLTYSVDAAPVSEAKSDPDFGKMYHVKGELSLDPTNKDPLDLTYSDDAAPVSDAKSVPDFGKMYHVKGEISLPHFEFEKMENHTGVLCEVWKKVTQVGHKQNTYRLWVTRPEGNDSPATPHRFEMEGFNDKYTIDYSDFSPQTESDIFIPPLDYTMWLLLAGFVLLVCAADATPIGGRTVPDFGKMYHVKGELSLPHSEIKELFEAWYDLEGNRSRIDYRNGTVRTFLIGDDLDHGTIYKITPVLRIIKCFQLKGTKEDPIRPQAALPDLQGFEKMENHTGVLCEVWKKVTQVGHKQNTYRLWVTRPEENDSLATPHRFEMEGFNTLLESYNDKYTIDYSDFSPHTESDIFIPPEMTCGEFPDPVEEHQILANPIQDYVSTSPVSHAHRLFGPFKEKFNRQYKSEKEHEERENIFVHTQRFVHSTNRAGLSFSVGATPAGGRTVPDFGKMYHVKGVLSLPYSKVEPEPFEAWYDLEGNRSRINYRNGTVQTFLIGNYFDYGAIYKITPVSNETEIQAIKCFQLNGTKKDPIRPQAALPDLQGFETDESLLSSPVDICLVFLHYTMWLLLAGFVLLLCAADATPVGGRTVPDFGKMYHVKGVLSLPYSDSETEPFEVWYDLEGNRSRIDYRNSIVRTFLIGNNLDYGTIHKITPVNTWTEIQAIKCFRLKGTKEDPIRPQAALPDLQGFEFEKMENHTGVLCEVWKKVTQVGHKKNTYRLWVTRPEGNDSLATPHRFEMVGFNTLLESYNDKYTIDYSDFSPHTESDIFIRPGDATPVAGRTVPDFGKMYHVKGLLSLPYAEIKEPFEAWYDLKGNRSRIDYYHGTVSTFFIGNDLDYGATYKITPVTTETEFNTMKCFQLNGTKDGPILPQTALPDLQGFEFEKMEYYTGNLCEVWKNVTQVGHKKNTYRLWVTRPEGNDSPATPHHYEMMGFNTLLGSHYDKYLIDYSDFSSRIDSDIFKLPAGMTCGDFPGPGLEHHLLANPIQDLVHTSPVGHAHRMFGHFKEKYERQYENEKEHEEREHNFVHNIRYVHSMNRAGLSFSLTVNHLADRSQEELAMMRGHKRTHVHKKAQPFPSEIRSIDTPDTIDWRLYGAVTPVKDQAVCGSCWSFATTGTLEGALFLKTGELTPLSQQMLVDCTWGFGNNGCDGGEEWRAFEWMMKHGGISTAESYGGYMGMNGLCHYDKSSMVAKLSGYTNVTSGDIVALKAAIFKFGPAAVSIDAAHRSFAFYSNGVYYEPACKNGTDDLDHAVLAVGYGIINNEPYWLVKNSWSTYWGNDGYILMSMKDNNCGVATDATYVTLA</sequence>
<dbReference type="PRINTS" id="PR00705">
    <property type="entry name" value="PAPAIN"/>
</dbReference>
<dbReference type="FunFam" id="3.90.70.10:FF:000087">
    <property type="entry name" value="Counting factor associated protein D"/>
    <property type="match status" value="1"/>
</dbReference>
<dbReference type="PROSITE" id="PS00640">
    <property type="entry name" value="THIOL_PROTEASE_ASN"/>
    <property type="match status" value="1"/>
</dbReference>
<dbReference type="SUPFAM" id="SSF54001">
    <property type="entry name" value="Cysteine proteinases"/>
    <property type="match status" value="3"/>
</dbReference>
<feature type="domain" description="Peptidase C1A papain C-terminal" evidence="7">
    <location>
        <begin position="1627"/>
        <end position="1844"/>
    </location>
</feature>
<evidence type="ECO:0000313" key="10">
    <source>
        <dbReference type="Proteomes" id="UP000290572"/>
    </source>
</evidence>
<evidence type="ECO:0000313" key="9">
    <source>
        <dbReference type="EMBL" id="RXN26249.1"/>
    </source>
</evidence>
<dbReference type="Pfam" id="PF00112">
    <property type="entry name" value="Peptidase_C1"/>
    <property type="match status" value="1"/>
</dbReference>
<dbReference type="Proteomes" id="UP000290572">
    <property type="component" value="Unassembled WGS sequence"/>
</dbReference>
<dbReference type="InterPro" id="IPR000169">
    <property type="entry name" value="Pept_cys_AS"/>
</dbReference>
<evidence type="ECO:0000259" key="8">
    <source>
        <dbReference type="SMART" id="SM00848"/>
    </source>
</evidence>
<keyword evidence="6" id="KW-1015">Disulfide bond</keyword>
<proteinExistence type="evidence at protein level"/>
<dbReference type="InterPro" id="IPR025660">
    <property type="entry name" value="Pept_his_AS"/>
</dbReference>
<dbReference type="GO" id="GO:0008234">
    <property type="term" value="F:cysteine-type peptidase activity"/>
    <property type="evidence" value="ECO:0007669"/>
    <property type="project" value="UniProtKB-KW"/>
</dbReference>
<dbReference type="SMART" id="SM00645">
    <property type="entry name" value="Pept_C1"/>
    <property type="match status" value="1"/>
</dbReference>
<feature type="domain" description="Cathepsin propeptide inhibitor" evidence="8">
    <location>
        <begin position="1544"/>
        <end position="1600"/>
    </location>
</feature>
<keyword evidence="2" id="KW-0645">Protease</keyword>
<evidence type="ECO:0000256" key="4">
    <source>
        <dbReference type="ARBA" id="ARBA00022807"/>
    </source>
</evidence>
<dbReference type="InterPro" id="IPR000668">
    <property type="entry name" value="Peptidase_C1A_C"/>
</dbReference>
<gene>
    <name evidence="9" type="ORF">ROHU_020728</name>
</gene>
<accession>A0A498MW15</accession>
<keyword evidence="5" id="KW-0865">Zymogen</keyword>
<reference evidence="9 10" key="1">
    <citation type="submission" date="2018-03" db="EMBL/GenBank/DDBJ databases">
        <title>Draft genome sequence of Rohu Carp (Labeo rohita).</title>
        <authorList>
            <person name="Das P."/>
            <person name="Kushwaha B."/>
            <person name="Joshi C.G."/>
            <person name="Kumar D."/>
            <person name="Nagpure N.S."/>
            <person name="Sahoo L."/>
            <person name="Das S.P."/>
            <person name="Bit A."/>
            <person name="Patnaik S."/>
            <person name="Meher P.K."/>
            <person name="Jayasankar P."/>
            <person name="Koringa P.G."/>
            <person name="Patel N.V."/>
            <person name="Hinsu A.T."/>
            <person name="Kumar R."/>
            <person name="Pandey M."/>
            <person name="Agarwal S."/>
            <person name="Srivastava S."/>
            <person name="Singh M."/>
            <person name="Iquebal M.A."/>
            <person name="Jaiswal S."/>
            <person name="Angadi U.B."/>
            <person name="Kumar N."/>
            <person name="Raza M."/>
            <person name="Shah T.M."/>
            <person name="Rai A."/>
            <person name="Jena J.K."/>
        </authorList>
    </citation>
    <scope>NUCLEOTIDE SEQUENCE [LARGE SCALE GENOMIC DNA]</scope>
    <source>
        <strain evidence="9">DASCIFA01</strain>
        <tissue evidence="9">Testis</tissue>
    </source>
</reference>
<dbReference type="Gene3D" id="1.10.287.2250">
    <property type="match status" value="3"/>
</dbReference>
<evidence type="ECO:0000259" key="7">
    <source>
        <dbReference type="SMART" id="SM00645"/>
    </source>
</evidence>
<keyword evidence="10" id="KW-1185">Reference proteome</keyword>
<dbReference type="Gene3D" id="3.90.70.10">
    <property type="entry name" value="Cysteine proteinases"/>
    <property type="match status" value="1"/>
</dbReference>
<keyword evidence="3" id="KW-0378">Hydrolase</keyword>
<dbReference type="SMART" id="SM00848">
    <property type="entry name" value="Inhibitor_I29"/>
    <property type="match status" value="4"/>
</dbReference>
<dbReference type="PANTHER" id="PTHR12411">
    <property type="entry name" value="CYSTEINE PROTEASE FAMILY C1-RELATED"/>
    <property type="match status" value="1"/>
</dbReference>